<feature type="domain" description="EF-hand" evidence="3">
    <location>
        <begin position="71"/>
        <end position="106"/>
    </location>
</feature>
<keyword evidence="2" id="KW-0106">Calcium</keyword>
<evidence type="ECO:0000313" key="5">
    <source>
        <dbReference type="Proteomes" id="UP000827284"/>
    </source>
</evidence>
<dbReference type="InterPro" id="IPR011992">
    <property type="entry name" value="EF-hand-dom_pair"/>
</dbReference>
<evidence type="ECO:0000313" key="4">
    <source>
        <dbReference type="EMBL" id="GJJ78565.1"/>
    </source>
</evidence>
<dbReference type="EMBL" id="BQFW01000015">
    <property type="protein sequence ID" value="GJJ78565.1"/>
    <property type="molecule type" value="Genomic_DNA"/>
</dbReference>
<dbReference type="SMART" id="SM00054">
    <property type="entry name" value="EFh"/>
    <property type="match status" value="3"/>
</dbReference>
<accession>A0A9P3M202</accession>
<dbReference type="InterPro" id="IPR050145">
    <property type="entry name" value="Centrin_CML-like"/>
</dbReference>
<dbReference type="InterPro" id="IPR002048">
    <property type="entry name" value="EF_hand_dom"/>
</dbReference>
<reference evidence="4" key="1">
    <citation type="submission" date="2021-11" db="EMBL/GenBank/DDBJ databases">
        <authorList>
            <person name="Herlambang A."/>
            <person name="Guo Y."/>
            <person name="Takashima Y."/>
            <person name="Nishizawa T."/>
        </authorList>
    </citation>
    <scope>NUCLEOTIDE SEQUENCE</scope>
    <source>
        <strain evidence="4">E1425</strain>
    </source>
</reference>
<dbReference type="PROSITE" id="PS50222">
    <property type="entry name" value="EF_HAND_2"/>
    <property type="match status" value="3"/>
</dbReference>
<evidence type="ECO:0000259" key="3">
    <source>
        <dbReference type="PROSITE" id="PS50222"/>
    </source>
</evidence>
<protein>
    <recommendedName>
        <fullName evidence="3">EF-hand domain-containing protein</fullName>
    </recommendedName>
</protein>
<dbReference type="PROSITE" id="PS00018">
    <property type="entry name" value="EF_HAND_1"/>
    <property type="match status" value="1"/>
</dbReference>
<dbReference type="FunFam" id="1.10.238.10:FF:000003">
    <property type="entry name" value="Calmodulin A"/>
    <property type="match status" value="1"/>
</dbReference>
<evidence type="ECO:0000256" key="2">
    <source>
        <dbReference type="ARBA" id="ARBA00022837"/>
    </source>
</evidence>
<organism evidence="4 5">
    <name type="scientific">Entomortierella parvispora</name>
    <dbReference type="NCBI Taxonomy" id="205924"/>
    <lineage>
        <taxon>Eukaryota</taxon>
        <taxon>Fungi</taxon>
        <taxon>Fungi incertae sedis</taxon>
        <taxon>Mucoromycota</taxon>
        <taxon>Mortierellomycotina</taxon>
        <taxon>Mortierellomycetes</taxon>
        <taxon>Mortierellales</taxon>
        <taxon>Mortierellaceae</taxon>
        <taxon>Entomortierella</taxon>
    </lineage>
</organism>
<reference evidence="4" key="2">
    <citation type="journal article" date="2022" name="Microbiol. Resour. Announc.">
        <title>Whole-Genome Sequence of Entomortierella parvispora E1425, a Mucoromycotan Fungus Associated with Burkholderiaceae-Related Endosymbiotic Bacteria.</title>
        <authorList>
            <person name="Herlambang A."/>
            <person name="Guo Y."/>
            <person name="Takashima Y."/>
            <person name="Narisawa K."/>
            <person name="Ohta H."/>
            <person name="Nishizawa T."/>
        </authorList>
    </citation>
    <scope>NUCLEOTIDE SEQUENCE</scope>
    <source>
        <strain evidence="4">E1425</strain>
    </source>
</reference>
<dbReference type="Proteomes" id="UP000827284">
    <property type="component" value="Unassembled WGS sequence"/>
</dbReference>
<feature type="domain" description="EF-hand" evidence="3">
    <location>
        <begin position="4"/>
        <end position="39"/>
    </location>
</feature>
<comment type="caution">
    <text evidence="4">The sequence shown here is derived from an EMBL/GenBank/DDBJ whole genome shotgun (WGS) entry which is preliminary data.</text>
</comment>
<sequence>MSDIRPEEIKQAFALFDPQNTGRIEPRAFQDFLNTLGDEELKATIRIPTQPLDLKQFTDLMNRYNLDEHKDPEEPYRRAFMSINKDASGHVSSQELRVALEGFLGPNVFSEADVDEIIREGDVSGDGRITIEEFLKIMHKSEKRHRGEHVL</sequence>
<dbReference type="InterPro" id="IPR018247">
    <property type="entry name" value="EF_Hand_1_Ca_BS"/>
</dbReference>
<dbReference type="OrthoDB" id="26525at2759"/>
<keyword evidence="5" id="KW-1185">Reference proteome</keyword>
<keyword evidence="1" id="KW-0677">Repeat</keyword>
<feature type="domain" description="EF-hand" evidence="3">
    <location>
        <begin position="109"/>
        <end position="144"/>
    </location>
</feature>
<name>A0A9P3M202_9FUNG</name>
<dbReference type="Pfam" id="PF13499">
    <property type="entry name" value="EF-hand_7"/>
    <property type="match status" value="1"/>
</dbReference>
<dbReference type="AlphaFoldDB" id="A0A9P3M202"/>
<dbReference type="CDD" id="cd00051">
    <property type="entry name" value="EFh"/>
    <property type="match status" value="1"/>
</dbReference>
<proteinExistence type="predicted"/>
<dbReference type="PANTHER" id="PTHR23050">
    <property type="entry name" value="CALCIUM BINDING PROTEIN"/>
    <property type="match status" value="1"/>
</dbReference>
<dbReference type="SUPFAM" id="SSF47473">
    <property type="entry name" value="EF-hand"/>
    <property type="match status" value="1"/>
</dbReference>
<dbReference type="GO" id="GO:0005509">
    <property type="term" value="F:calcium ion binding"/>
    <property type="evidence" value="ECO:0007669"/>
    <property type="project" value="InterPro"/>
</dbReference>
<dbReference type="Gene3D" id="1.10.238.10">
    <property type="entry name" value="EF-hand"/>
    <property type="match status" value="2"/>
</dbReference>
<gene>
    <name evidence="4" type="ORF">EMPS_10924</name>
</gene>
<evidence type="ECO:0000256" key="1">
    <source>
        <dbReference type="ARBA" id="ARBA00022737"/>
    </source>
</evidence>